<feature type="domain" description="HTH lacI-type" evidence="4">
    <location>
        <begin position="4"/>
        <end position="59"/>
    </location>
</feature>
<sequence>MKAITISDVAKQANVSKSTVSQYLNKRYDYMSEKTKERIRQAIEELGYQPNIVARSLKQKSTSTIGVIVANILHAFSTQVIRAIEDICNEQGFHIIVCNADDEPEKEKNYIEMLIAKQVDGLIIFPTGGNIDLYKSLMKRKYPLVFFDRVVEEIPASTIMLNNEKAIKMAVDHLVDKGYEQIGIMTTSISRHVTPRIERINGYKKALQENNLDFNEEYISTLDLHHIQQGLKEMLSLECPPQAIIAGNDLTLMEILKFTKENKVSIPEDLAIIGIDDVSFASFFTPQLTTIAQPTFDMGKRAAELLLNKIKDPEYQEKTTVYRFEPELVIRNSC</sequence>
<dbReference type="InterPro" id="IPR046335">
    <property type="entry name" value="LacI/GalR-like_sensor"/>
</dbReference>
<keyword evidence="2 5" id="KW-0238">DNA-binding</keyword>
<evidence type="ECO:0000256" key="3">
    <source>
        <dbReference type="ARBA" id="ARBA00023163"/>
    </source>
</evidence>
<evidence type="ECO:0000256" key="1">
    <source>
        <dbReference type="ARBA" id="ARBA00023015"/>
    </source>
</evidence>
<dbReference type="InterPro" id="IPR010982">
    <property type="entry name" value="Lambda_DNA-bd_dom_sf"/>
</dbReference>
<evidence type="ECO:0000256" key="2">
    <source>
        <dbReference type="ARBA" id="ARBA00023125"/>
    </source>
</evidence>
<dbReference type="PANTHER" id="PTHR30146">
    <property type="entry name" value="LACI-RELATED TRANSCRIPTIONAL REPRESSOR"/>
    <property type="match status" value="1"/>
</dbReference>
<dbReference type="GO" id="GO:0003677">
    <property type="term" value="F:DNA binding"/>
    <property type="evidence" value="ECO:0007669"/>
    <property type="project" value="UniProtKB-KW"/>
</dbReference>
<keyword evidence="3" id="KW-0804">Transcription</keyword>
<keyword evidence="6" id="KW-1185">Reference proteome</keyword>
<dbReference type="CDD" id="cd01392">
    <property type="entry name" value="HTH_LacI"/>
    <property type="match status" value="1"/>
</dbReference>
<protein>
    <submittedName>
        <fullName evidence="5">LacI family DNA-binding transcriptional regulator</fullName>
    </submittedName>
</protein>
<dbReference type="SMART" id="SM00354">
    <property type="entry name" value="HTH_LACI"/>
    <property type="match status" value="1"/>
</dbReference>
<comment type="caution">
    <text evidence="5">The sequence shown here is derived from an EMBL/GenBank/DDBJ whole genome shotgun (WGS) entry which is preliminary data.</text>
</comment>
<dbReference type="Proteomes" id="UP001597318">
    <property type="component" value="Unassembled WGS sequence"/>
</dbReference>
<evidence type="ECO:0000259" key="4">
    <source>
        <dbReference type="PROSITE" id="PS50932"/>
    </source>
</evidence>
<proteinExistence type="predicted"/>
<dbReference type="Gene3D" id="3.40.50.2300">
    <property type="match status" value="2"/>
</dbReference>
<dbReference type="Pfam" id="PF00356">
    <property type="entry name" value="LacI"/>
    <property type="match status" value="1"/>
</dbReference>
<gene>
    <name evidence="5" type="ORF">ACFSKK_18800</name>
</gene>
<dbReference type="SUPFAM" id="SSF53822">
    <property type="entry name" value="Periplasmic binding protein-like I"/>
    <property type="match status" value="1"/>
</dbReference>
<name>A0ABW5C495_9BACI</name>
<dbReference type="Pfam" id="PF13377">
    <property type="entry name" value="Peripla_BP_3"/>
    <property type="match status" value="1"/>
</dbReference>
<dbReference type="PROSITE" id="PS00356">
    <property type="entry name" value="HTH_LACI_1"/>
    <property type="match status" value="1"/>
</dbReference>
<reference evidence="6" key="1">
    <citation type="journal article" date="2019" name="Int. J. Syst. Evol. Microbiol.">
        <title>The Global Catalogue of Microorganisms (GCM) 10K type strain sequencing project: providing services to taxonomists for standard genome sequencing and annotation.</title>
        <authorList>
            <consortium name="The Broad Institute Genomics Platform"/>
            <consortium name="The Broad Institute Genome Sequencing Center for Infectious Disease"/>
            <person name="Wu L."/>
            <person name="Ma J."/>
        </authorList>
    </citation>
    <scope>NUCLEOTIDE SEQUENCE [LARGE SCALE GENOMIC DNA]</scope>
    <source>
        <strain evidence="6">CGMCC 1.15474</strain>
    </source>
</reference>
<dbReference type="SUPFAM" id="SSF47413">
    <property type="entry name" value="lambda repressor-like DNA-binding domains"/>
    <property type="match status" value="1"/>
</dbReference>
<dbReference type="Gene3D" id="1.10.260.40">
    <property type="entry name" value="lambda repressor-like DNA-binding domains"/>
    <property type="match status" value="1"/>
</dbReference>
<dbReference type="CDD" id="cd19977">
    <property type="entry name" value="PBP1_EndR-like"/>
    <property type="match status" value="1"/>
</dbReference>
<evidence type="ECO:0000313" key="6">
    <source>
        <dbReference type="Proteomes" id="UP001597318"/>
    </source>
</evidence>
<dbReference type="InterPro" id="IPR028082">
    <property type="entry name" value="Peripla_BP_I"/>
</dbReference>
<organism evidence="5 6">
    <name type="scientific">Metabacillus endolithicus</name>
    <dbReference type="NCBI Taxonomy" id="1535204"/>
    <lineage>
        <taxon>Bacteria</taxon>
        <taxon>Bacillati</taxon>
        <taxon>Bacillota</taxon>
        <taxon>Bacilli</taxon>
        <taxon>Bacillales</taxon>
        <taxon>Bacillaceae</taxon>
        <taxon>Metabacillus</taxon>
    </lineage>
</organism>
<dbReference type="PROSITE" id="PS50932">
    <property type="entry name" value="HTH_LACI_2"/>
    <property type="match status" value="1"/>
</dbReference>
<accession>A0ABW5C495</accession>
<dbReference type="EMBL" id="JBHUIK010000004">
    <property type="protein sequence ID" value="MFD2215738.1"/>
    <property type="molecule type" value="Genomic_DNA"/>
</dbReference>
<dbReference type="RefSeq" id="WP_247340571.1">
    <property type="nucleotide sequence ID" value="NZ_CP095550.1"/>
</dbReference>
<evidence type="ECO:0000313" key="5">
    <source>
        <dbReference type="EMBL" id="MFD2215738.1"/>
    </source>
</evidence>
<keyword evidence="1" id="KW-0805">Transcription regulation</keyword>
<dbReference type="PANTHER" id="PTHR30146:SF154">
    <property type="entry name" value="TRANSCRIPTION REGULATOR, MEMBER OF GALR FAMILY"/>
    <property type="match status" value="1"/>
</dbReference>
<dbReference type="InterPro" id="IPR000843">
    <property type="entry name" value="HTH_LacI"/>
</dbReference>